<gene>
    <name evidence="1" type="ORF">IFR04_015874</name>
</gene>
<name>A0A8H7SWX0_9HELO</name>
<dbReference type="Proteomes" id="UP000664132">
    <property type="component" value="Unassembled WGS sequence"/>
</dbReference>
<sequence>MCVFVTEEFFEVGLDDEKSMAEVEANAVKEDKDSQVELEKETIVKDTVCSPAISTVGLRSFIGGAKKQHPWWQIFGIRSLHETEVWWSKFSGMMPFFVVSSEKSTNTRRLVEMEPDVD</sequence>
<organism evidence="1 2">
    <name type="scientific">Cadophora malorum</name>
    <dbReference type="NCBI Taxonomy" id="108018"/>
    <lineage>
        <taxon>Eukaryota</taxon>
        <taxon>Fungi</taxon>
        <taxon>Dikarya</taxon>
        <taxon>Ascomycota</taxon>
        <taxon>Pezizomycotina</taxon>
        <taxon>Leotiomycetes</taxon>
        <taxon>Helotiales</taxon>
        <taxon>Ploettnerulaceae</taxon>
        <taxon>Cadophora</taxon>
    </lineage>
</organism>
<reference evidence="1" key="1">
    <citation type="submission" date="2021-02" db="EMBL/GenBank/DDBJ databases">
        <title>Genome sequence Cadophora malorum strain M34.</title>
        <authorList>
            <person name="Stefanovic E."/>
            <person name="Vu D."/>
            <person name="Scully C."/>
            <person name="Dijksterhuis J."/>
            <person name="Roader J."/>
            <person name="Houbraken J."/>
        </authorList>
    </citation>
    <scope>NUCLEOTIDE SEQUENCE</scope>
    <source>
        <strain evidence="1">M34</strain>
    </source>
</reference>
<evidence type="ECO:0000313" key="1">
    <source>
        <dbReference type="EMBL" id="KAG4410989.1"/>
    </source>
</evidence>
<dbReference type="EMBL" id="JAFJYH010000543">
    <property type="protein sequence ID" value="KAG4410989.1"/>
    <property type="molecule type" value="Genomic_DNA"/>
</dbReference>
<comment type="caution">
    <text evidence="1">The sequence shown here is derived from an EMBL/GenBank/DDBJ whole genome shotgun (WGS) entry which is preliminary data.</text>
</comment>
<evidence type="ECO:0000313" key="2">
    <source>
        <dbReference type="Proteomes" id="UP000664132"/>
    </source>
</evidence>
<dbReference type="AlphaFoldDB" id="A0A8H7SWX0"/>
<keyword evidence="2" id="KW-1185">Reference proteome</keyword>
<protein>
    <submittedName>
        <fullName evidence="1">Uncharacterized protein</fullName>
    </submittedName>
</protein>
<accession>A0A8H7SWX0</accession>
<proteinExistence type="predicted"/>